<dbReference type="Proteomes" id="UP000325081">
    <property type="component" value="Unassembled WGS sequence"/>
</dbReference>
<dbReference type="GO" id="GO:0016787">
    <property type="term" value="F:hydrolase activity"/>
    <property type="evidence" value="ECO:0007669"/>
    <property type="project" value="UniProtKB-KW"/>
</dbReference>
<evidence type="ECO:0000256" key="1">
    <source>
        <dbReference type="SAM" id="MobiDB-lite"/>
    </source>
</evidence>
<protein>
    <submittedName>
        <fullName evidence="2">GDSL-like Lipase/Acylhydrolase superfamily protein</fullName>
    </submittedName>
</protein>
<feature type="compositionally biased region" description="Basic and acidic residues" evidence="1">
    <location>
        <begin position="110"/>
        <end position="119"/>
    </location>
</feature>
<feature type="compositionally biased region" description="Acidic residues" evidence="1">
    <location>
        <begin position="144"/>
        <end position="154"/>
    </location>
</feature>
<feature type="region of interest" description="Disordered" evidence="1">
    <location>
        <begin position="108"/>
        <end position="154"/>
    </location>
</feature>
<keyword evidence="3" id="KW-1185">Reference proteome</keyword>
<gene>
    <name evidence="2" type="ORF">STAS_17443</name>
</gene>
<evidence type="ECO:0000313" key="2">
    <source>
        <dbReference type="EMBL" id="GER40756.1"/>
    </source>
</evidence>
<dbReference type="EMBL" id="BKCP01005960">
    <property type="protein sequence ID" value="GER40756.1"/>
    <property type="molecule type" value="Genomic_DNA"/>
</dbReference>
<comment type="caution">
    <text evidence="2">The sequence shown here is derived from an EMBL/GenBank/DDBJ whole genome shotgun (WGS) entry which is preliminary data.</text>
</comment>
<proteinExistence type="predicted"/>
<dbReference type="OrthoDB" id="923095at2759"/>
<organism evidence="2 3">
    <name type="scientific">Striga asiatica</name>
    <name type="common">Asiatic witchweed</name>
    <name type="synonym">Buchnera asiatica</name>
    <dbReference type="NCBI Taxonomy" id="4170"/>
    <lineage>
        <taxon>Eukaryota</taxon>
        <taxon>Viridiplantae</taxon>
        <taxon>Streptophyta</taxon>
        <taxon>Embryophyta</taxon>
        <taxon>Tracheophyta</taxon>
        <taxon>Spermatophyta</taxon>
        <taxon>Magnoliopsida</taxon>
        <taxon>eudicotyledons</taxon>
        <taxon>Gunneridae</taxon>
        <taxon>Pentapetalae</taxon>
        <taxon>asterids</taxon>
        <taxon>lamiids</taxon>
        <taxon>Lamiales</taxon>
        <taxon>Orobanchaceae</taxon>
        <taxon>Buchnereae</taxon>
        <taxon>Striga</taxon>
    </lineage>
</organism>
<evidence type="ECO:0000313" key="3">
    <source>
        <dbReference type="Proteomes" id="UP000325081"/>
    </source>
</evidence>
<feature type="region of interest" description="Disordered" evidence="1">
    <location>
        <begin position="1"/>
        <end position="37"/>
    </location>
</feature>
<feature type="compositionally biased region" description="Basic and acidic residues" evidence="1">
    <location>
        <begin position="129"/>
        <end position="143"/>
    </location>
</feature>
<reference evidence="3" key="1">
    <citation type="journal article" date="2019" name="Curr. Biol.">
        <title>Genome Sequence of Striga asiatica Provides Insight into the Evolution of Plant Parasitism.</title>
        <authorList>
            <person name="Yoshida S."/>
            <person name="Kim S."/>
            <person name="Wafula E.K."/>
            <person name="Tanskanen J."/>
            <person name="Kim Y.M."/>
            <person name="Honaas L."/>
            <person name="Yang Z."/>
            <person name="Spallek T."/>
            <person name="Conn C.E."/>
            <person name="Ichihashi Y."/>
            <person name="Cheong K."/>
            <person name="Cui S."/>
            <person name="Der J.P."/>
            <person name="Gundlach H."/>
            <person name="Jiao Y."/>
            <person name="Hori C."/>
            <person name="Ishida J.K."/>
            <person name="Kasahara H."/>
            <person name="Kiba T."/>
            <person name="Kim M.S."/>
            <person name="Koo N."/>
            <person name="Laohavisit A."/>
            <person name="Lee Y.H."/>
            <person name="Lumba S."/>
            <person name="McCourt P."/>
            <person name="Mortimer J.C."/>
            <person name="Mutuku J.M."/>
            <person name="Nomura T."/>
            <person name="Sasaki-Sekimoto Y."/>
            <person name="Seto Y."/>
            <person name="Wang Y."/>
            <person name="Wakatake T."/>
            <person name="Sakakibara H."/>
            <person name="Demura T."/>
            <person name="Yamaguchi S."/>
            <person name="Yoneyama K."/>
            <person name="Manabe R.I."/>
            <person name="Nelson D.C."/>
            <person name="Schulman A.H."/>
            <person name="Timko M.P."/>
            <person name="dePamphilis C.W."/>
            <person name="Choi D."/>
            <person name="Shirasu K."/>
        </authorList>
    </citation>
    <scope>NUCLEOTIDE SEQUENCE [LARGE SCALE GENOMIC DNA]</scope>
    <source>
        <strain evidence="3">cv. UVA1</strain>
    </source>
</reference>
<keyword evidence="2" id="KW-0378">Hydrolase</keyword>
<accession>A0A5A7Q763</accession>
<dbReference type="AlphaFoldDB" id="A0A5A7Q763"/>
<sequence length="154" mass="17412">ENAEKKVPDQALMYKETRKRKEGKTYMSSHEETVPDSLKSELLGRYTKKRKQSLNCGSGGVLIPNEIMQPYRAGILKETVAEVMKLLKDQIPSEILSTIASSLKTQSFEGNKETGHCQDDIFDDDGANDYDKTIHENAERIENEEGEEGEEEID</sequence>
<name>A0A5A7Q763_STRAF</name>
<feature type="non-terminal residue" evidence="2">
    <location>
        <position position="1"/>
    </location>
</feature>